<accession>A0A1M5UHA9</accession>
<organism evidence="1 2">
    <name type="scientific">Bradyrhizobium erythrophlei</name>
    <dbReference type="NCBI Taxonomy" id="1437360"/>
    <lineage>
        <taxon>Bacteria</taxon>
        <taxon>Pseudomonadati</taxon>
        <taxon>Pseudomonadota</taxon>
        <taxon>Alphaproteobacteria</taxon>
        <taxon>Hyphomicrobiales</taxon>
        <taxon>Nitrobacteraceae</taxon>
        <taxon>Bradyrhizobium</taxon>
    </lineage>
</organism>
<dbReference type="Proteomes" id="UP000189796">
    <property type="component" value="Chromosome I"/>
</dbReference>
<dbReference type="EMBL" id="LT670817">
    <property type="protein sequence ID" value="SHH62442.1"/>
    <property type="molecule type" value="Genomic_DNA"/>
</dbReference>
<evidence type="ECO:0000313" key="1">
    <source>
        <dbReference type="EMBL" id="SHH62442.1"/>
    </source>
</evidence>
<dbReference type="AlphaFoldDB" id="A0A1M5UHA9"/>
<protein>
    <recommendedName>
        <fullName evidence="3">GcrA cell cycle regulator</fullName>
    </recommendedName>
</protein>
<proteinExistence type="predicted"/>
<gene>
    <name evidence="1" type="ORF">SAMN05443248_5448</name>
</gene>
<name>A0A1M5UHA9_9BRAD</name>
<reference evidence="1 2" key="1">
    <citation type="submission" date="2016-11" db="EMBL/GenBank/DDBJ databases">
        <authorList>
            <person name="Jaros S."/>
            <person name="Januszkiewicz K."/>
            <person name="Wedrychowicz H."/>
        </authorList>
    </citation>
    <scope>NUCLEOTIDE SEQUENCE [LARGE SCALE GENOMIC DNA]</scope>
    <source>
        <strain evidence="1 2">GAS138</strain>
    </source>
</reference>
<evidence type="ECO:0008006" key="3">
    <source>
        <dbReference type="Google" id="ProtNLM"/>
    </source>
</evidence>
<sequence>MTSPSPAGRPWTLTDDNMLRKLKASGMNQRLIAQKMKHSIGAIQSRIFLFKKTLKAVGTQSLICHALRGRLSRVPPCGPTAG</sequence>
<evidence type="ECO:0000313" key="2">
    <source>
        <dbReference type="Proteomes" id="UP000189796"/>
    </source>
</evidence>